<proteinExistence type="predicted"/>
<name>A0ABP0NLK5_9DINO</name>
<dbReference type="EMBL" id="CAXAMM010028890">
    <property type="protein sequence ID" value="CAK9063664.1"/>
    <property type="molecule type" value="Genomic_DNA"/>
</dbReference>
<organism evidence="1 2">
    <name type="scientific">Durusdinium trenchii</name>
    <dbReference type="NCBI Taxonomy" id="1381693"/>
    <lineage>
        <taxon>Eukaryota</taxon>
        <taxon>Sar</taxon>
        <taxon>Alveolata</taxon>
        <taxon>Dinophyceae</taxon>
        <taxon>Suessiales</taxon>
        <taxon>Symbiodiniaceae</taxon>
        <taxon>Durusdinium</taxon>
    </lineage>
</organism>
<sequence>MCNVTDMINNNMMKDYLNYSRDTEGVELQADGSYIAKCWNKLVQDIFDKGSSHVRAVLSWAVVSPARYAVMQKLPVPSTCPFCQQTVAPTWDHQVWECSFFHETRPSTKPSCPLTQVVGWPSVDEDHTTLEHMARIRAATLSDRYRCE</sequence>
<evidence type="ECO:0000313" key="1">
    <source>
        <dbReference type="EMBL" id="CAK9063664.1"/>
    </source>
</evidence>
<dbReference type="Proteomes" id="UP001642464">
    <property type="component" value="Unassembled WGS sequence"/>
</dbReference>
<reference evidence="1 2" key="1">
    <citation type="submission" date="2024-02" db="EMBL/GenBank/DDBJ databases">
        <authorList>
            <person name="Chen Y."/>
            <person name="Shah S."/>
            <person name="Dougan E. K."/>
            <person name="Thang M."/>
            <person name="Chan C."/>
        </authorList>
    </citation>
    <scope>NUCLEOTIDE SEQUENCE [LARGE SCALE GENOMIC DNA]</scope>
</reference>
<evidence type="ECO:0000313" key="2">
    <source>
        <dbReference type="Proteomes" id="UP001642464"/>
    </source>
</evidence>
<accession>A0ABP0NLK5</accession>
<keyword evidence="2" id="KW-1185">Reference proteome</keyword>
<protein>
    <submittedName>
        <fullName evidence="1">Centrosomal protein of 76 kDa</fullName>
    </submittedName>
</protein>
<comment type="caution">
    <text evidence="1">The sequence shown here is derived from an EMBL/GenBank/DDBJ whole genome shotgun (WGS) entry which is preliminary data.</text>
</comment>
<gene>
    <name evidence="1" type="ORF">SCF082_LOCUS32936</name>
</gene>